<keyword evidence="6 10" id="KW-1133">Transmembrane helix</keyword>
<evidence type="ECO:0000313" key="11">
    <source>
        <dbReference type="EMBL" id="ROW00322.1"/>
    </source>
</evidence>
<evidence type="ECO:0000256" key="3">
    <source>
        <dbReference type="ARBA" id="ARBA00017057"/>
    </source>
</evidence>
<evidence type="ECO:0000313" key="12">
    <source>
        <dbReference type="Proteomes" id="UP000283895"/>
    </source>
</evidence>
<evidence type="ECO:0000256" key="5">
    <source>
        <dbReference type="ARBA" id="ARBA00022824"/>
    </source>
</evidence>
<dbReference type="PANTHER" id="PTHR13085">
    <property type="entry name" value="MICROSOMAL SIGNAL PEPTIDASE 25 KDA SUBUNIT"/>
    <property type="match status" value="1"/>
</dbReference>
<comment type="similarity">
    <text evidence="2">Belongs to the SPCS2 family.</text>
</comment>
<feature type="region of interest" description="Disordered" evidence="9">
    <location>
        <begin position="222"/>
        <end position="249"/>
    </location>
</feature>
<dbReference type="GO" id="GO:0005787">
    <property type="term" value="C:signal peptidase complex"/>
    <property type="evidence" value="ECO:0007669"/>
    <property type="project" value="InterPro"/>
</dbReference>
<dbReference type="Proteomes" id="UP000283895">
    <property type="component" value="Unassembled WGS sequence"/>
</dbReference>
<evidence type="ECO:0000256" key="6">
    <source>
        <dbReference type="ARBA" id="ARBA00022989"/>
    </source>
</evidence>
<dbReference type="STRING" id="356882.A0A423WAE9"/>
<dbReference type="PANTHER" id="PTHR13085:SF0">
    <property type="entry name" value="SIGNAL PEPTIDASE COMPLEX SUBUNIT 2"/>
    <property type="match status" value="1"/>
</dbReference>
<protein>
    <recommendedName>
        <fullName evidence="3">Signal peptidase complex subunit 2</fullName>
    </recommendedName>
</protein>
<proteinExistence type="inferred from homology"/>
<dbReference type="GO" id="GO:0045047">
    <property type="term" value="P:protein targeting to ER"/>
    <property type="evidence" value="ECO:0007669"/>
    <property type="project" value="TreeGrafter"/>
</dbReference>
<feature type="transmembrane region" description="Helical" evidence="10">
    <location>
        <begin position="94"/>
        <end position="113"/>
    </location>
</feature>
<reference evidence="11 12" key="1">
    <citation type="submission" date="2015-09" db="EMBL/GenBank/DDBJ databases">
        <title>Host preference determinants of Valsa canker pathogens revealed by comparative genomics.</title>
        <authorList>
            <person name="Yin Z."/>
            <person name="Huang L."/>
        </authorList>
    </citation>
    <scope>NUCLEOTIDE SEQUENCE [LARGE SCALE GENOMIC DNA]</scope>
    <source>
        <strain evidence="11 12">03-1</strain>
    </source>
</reference>
<dbReference type="OrthoDB" id="29558at2759"/>
<comment type="function">
    <text evidence="8">Component of the signal peptidase complex (SPC) which catalyzes the cleavage of N-terminal signal sequences from nascent proteins as they are translocated into the lumen of the endoplasmic reticulum. Enhances the enzymatic activity of SPC and facilitates the interactions between different components of the translocation site.</text>
</comment>
<evidence type="ECO:0000256" key="10">
    <source>
        <dbReference type="SAM" id="Phobius"/>
    </source>
</evidence>
<keyword evidence="5" id="KW-0256">Endoplasmic reticulum</keyword>
<evidence type="ECO:0000256" key="9">
    <source>
        <dbReference type="SAM" id="MobiDB-lite"/>
    </source>
</evidence>
<keyword evidence="4 10" id="KW-0812">Transmembrane</keyword>
<organism evidence="11 12">
    <name type="scientific">Cytospora schulzeri</name>
    <dbReference type="NCBI Taxonomy" id="448051"/>
    <lineage>
        <taxon>Eukaryota</taxon>
        <taxon>Fungi</taxon>
        <taxon>Dikarya</taxon>
        <taxon>Ascomycota</taxon>
        <taxon>Pezizomycotina</taxon>
        <taxon>Sordariomycetes</taxon>
        <taxon>Sordariomycetidae</taxon>
        <taxon>Diaporthales</taxon>
        <taxon>Cytosporaceae</taxon>
        <taxon>Cytospora</taxon>
    </lineage>
</organism>
<keyword evidence="7 10" id="KW-0472">Membrane</keyword>
<evidence type="ECO:0000256" key="4">
    <source>
        <dbReference type="ARBA" id="ARBA00022692"/>
    </source>
</evidence>
<gene>
    <name evidence="11" type="ORF">VMCG_07233</name>
</gene>
<comment type="caution">
    <text evidence="11">The sequence shown here is derived from an EMBL/GenBank/DDBJ whole genome shotgun (WGS) entry which is preliminary data.</text>
</comment>
<evidence type="ECO:0000256" key="2">
    <source>
        <dbReference type="ARBA" id="ARBA00007324"/>
    </source>
</evidence>
<keyword evidence="12" id="KW-1185">Reference proteome</keyword>
<dbReference type="AlphaFoldDB" id="A0A423WAE9"/>
<feature type="transmembrane region" description="Helical" evidence="10">
    <location>
        <begin position="62"/>
        <end position="82"/>
    </location>
</feature>
<dbReference type="Pfam" id="PF06703">
    <property type="entry name" value="SPC25"/>
    <property type="match status" value="1"/>
</dbReference>
<accession>A0A423WAE9</accession>
<comment type="subcellular location">
    <subcellularLocation>
        <location evidence="1">Endoplasmic reticulum membrane</location>
        <topology evidence="1">Multi-pass membrane protein</topology>
    </subcellularLocation>
</comment>
<feature type="compositionally biased region" description="Basic residues" evidence="9">
    <location>
        <begin position="240"/>
        <end position="249"/>
    </location>
</feature>
<evidence type="ECO:0000256" key="8">
    <source>
        <dbReference type="ARBA" id="ARBA00045608"/>
    </source>
</evidence>
<dbReference type="InterPro" id="IPR009582">
    <property type="entry name" value="Spc2/SPCS2"/>
</dbReference>
<evidence type="ECO:0000256" key="1">
    <source>
        <dbReference type="ARBA" id="ARBA00004477"/>
    </source>
</evidence>
<name>A0A423WAE9_9PEZI</name>
<sequence>MAVSKEKITLYNLAGKFHPYNGPPSYGSNSLYIPDLKNTSDDAIPNYLNSLKFKQSHTLTDVRLGLGYAAFFVAAACFAWDYKFGFESTKYYTAAAVAVYLLLNTALTLWIWLKEKGIVYVGTAPGGDTVTIATHTNKNVPIYNLTITIAPKSGKPRTIDLSRSFTEWFDAAGHFVATPFQTMLASTVPAIGNLDPKRATVQETAAGPQYTDEELTAMLAAAGATPEDANATASGSSAKKGGKRRKAAQ</sequence>
<dbReference type="EMBL" id="LKEA01000021">
    <property type="protein sequence ID" value="ROW00322.1"/>
    <property type="molecule type" value="Genomic_DNA"/>
</dbReference>
<dbReference type="GO" id="GO:0006465">
    <property type="term" value="P:signal peptide processing"/>
    <property type="evidence" value="ECO:0007669"/>
    <property type="project" value="InterPro"/>
</dbReference>
<evidence type="ECO:0000256" key="7">
    <source>
        <dbReference type="ARBA" id="ARBA00023136"/>
    </source>
</evidence>